<evidence type="ECO:0000313" key="9">
    <source>
        <dbReference type="Proteomes" id="UP001320691"/>
    </source>
</evidence>
<keyword evidence="4 7" id="KW-0732">Signal</keyword>
<feature type="binding site" evidence="6">
    <location>
        <position position="56"/>
    </location>
    <ligand>
        <name>molybdate</name>
        <dbReference type="ChEBI" id="CHEBI:36264"/>
    </ligand>
</feature>
<organism evidence="8 9">
    <name type="scientific">Stenotrophomonas rhizophila</name>
    <dbReference type="NCBI Taxonomy" id="216778"/>
    <lineage>
        <taxon>Bacteria</taxon>
        <taxon>Pseudomonadati</taxon>
        <taxon>Pseudomonadota</taxon>
        <taxon>Gammaproteobacteria</taxon>
        <taxon>Lysobacterales</taxon>
        <taxon>Lysobacteraceae</taxon>
        <taxon>Stenotrophomonas</taxon>
    </lineage>
</organism>
<dbReference type="InterPro" id="IPR050682">
    <property type="entry name" value="ModA/WtpA"/>
</dbReference>
<dbReference type="PANTHER" id="PTHR30632">
    <property type="entry name" value="MOLYBDATE-BINDING PERIPLASMIC PROTEIN"/>
    <property type="match status" value="1"/>
</dbReference>
<dbReference type="GO" id="GO:1901359">
    <property type="term" value="F:tungstate binding"/>
    <property type="evidence" value="ECO:0007669"/>
    <property type="project" value="UniProtKB-ARBA"/>
</dbReference>
<dbReference type="EMBL" id="JANUEK010000002">
    <property type="protein sequence ID" value="MCS4279224.1"/>
    <property type="molecule type" value="Genomic_DNA"/>
</dbReference>
<comment type="similarity">
    <text evidence="1">Belongs to the bacterial solute-binding protein ModA family.</text>
</comment>
<evidence type="ECO:0000256" key="2">
    <source>
        <dbReference type="ARBA" id="ARBA00022505"/>
    </source>
</evidence>
<dbReference type="AlphaFoldDB" id="A0AAW5PH63"/>
<evidence type="ECO:0000313" key="8">
    <source>
        <dbReference type="EMBL" id="MCS4279224.1"/>
    </source>
</evidence>
<dbReference type="NCBIfam" id="TIGR01256">
    <property type="entry name" value="modA"/>
    <property type="match status" value="1"/>
</dbReference>
<dbReference type="Proteomes" id="UP001320691">
    <property type="component" value="Unassembled WGS sequence"/>
</dbReference>
<name>A0AAW5PH63_9GAMM</name>
<evidence type="ECO:0000256" key="5">
    <source>
        <dbReference type="ARBA" id="ARBA00062515"/>
    </source>
</evidence>
<dbReference type="InterPro" id="IPR005950">
    <property type="entry name" value="ModA"/>
</dbReference>
<dbReference type="SUPFAM" id="SSF53850">
    <property type="entry name" value="Periplasmic binding protein-like II"/>
    <property type="match status" value="1"/>
</dbReference>
<keyword evidence="3 6" id="KW-0479">Metal-binding</keyword>
<comment type="caution">
    <text evidence="8">The sequence shown here is derived from an EMBL/GenBank/DDBJ whole genome shotgun (WGS) entry which is preliminary data.</text>
</comment>
<dbReference type="GO" id="GO:0046872">
    <property type="term" value="F:metal ion binding"/>
    <property type="evidence" value="ECO:0007669"/>
    <property type="project" value="UniProtKB-KW"/>
</dbReference>
<proteinExistence type="inferred from homology"/>
<dbReference type="FunFam" id="3.40.190.10:FF:000035">
    <property type="entry name" value="Molybdate ABC transporter substrate-binding protein"/>
    <property type="match status" value="1"/>
</dbReference>
<sequence>MRVVFCLLAALFSVQLHAADLTVSAASSLTESFREIAAVYQNERPGTKVDLNFAASGVLLQQITRGAPVDVLATADMQTMDLADARHLLMPASRQTFATNRLVVVVPPATAAAMPADLAALAAKKIQRVAIGNPDSVPVGRYAQQALKEAGLWQQLSDKVLLTQNVRQSLDYVARGEVDAGFVYASDARVMPGRVIRAFEVPLRAPIRYPIAAISGSRHERDALDFIAFVRSARGQAILKRHGFSAP</sequence>
<accession>A0AAW5PH63</accession>
<reference evidence="8" key="1">
    <citation type="submission" date="2022-08" db="EMBL/GenBank/DDBJ databases">
        <title>Genomic analyses of the natural microbiome of Caenorhabditis elegans.</title>
        <authorList>
            <person name="Samuel B."/>
        </authorList>
    </citation>
    <scope>NUCLEOTIDE SEQUENCE</scope>
    <source>
        <strain evidence="8">BIGb0277</strain>
    </source>
</reference>
<feature type="binding site" evidence="6">
    <location>
        <position position="166"/>
    </location>
    <ligand>
        <name>molybdate</name>
        <dbReference type="ChEBI" id="CHEBI:36264"/>
    </ligand>
</feature>
<evidence type="ECO:0000256" key="7">
    <source>
        <dbReference type="SAM" id="SignalP"/>
    </source>
</evidence>
<gene>
    <name evidence="8" type="ORF">M2412_001191</name>
</gene>
<feature type="binding site" evidence="6">
    <location>
        <position position="28"/>
    </location>
    <ligand>
        <name>molybdate</name>
        <dbReference type="ChEBI" id="CHEBI:36264"/>
    </ligand>
</feature>
<dbReference type="PIRSF" id="PIRSF004846">
    <property type="entry name" value="ModA"/>
    <property type="match status" value="1"/>
</dbReference>
<dbReference type="GO" id="GO:0030973">
    <property type="term" value="F:molybdate ion binding"/>
    <property type="evidence" value="ECO:0007669"/>
    <property type="project" value="TreeGrafter"/>
</dbReference>
<evidence type="ECO:0000256" key="1">
    <source>
        <dbReference type="ARBA" id="ARBA00009175"/>
    </source>
</evidence>
<evidence type="ECO:0000256" key="6">
    <source>
        <dbReference type="PIRSR" id="PIRSR004846-1"/>
    </source>
</evidence>
<feature type="chain" id="PRO_5043733816" evidence="7">
    <location>
        <begin position="19"/>
        <end position="247"/>
    </location>
</feature>
<evidence type="ECO:0000256" key="4">
    <source>
        <dbReference type="ARBA" id="ARBA00022729"/>
    </source>
</evidence>
<feature type="signal peptide" evidence="7">
    <location>
        <begin position="1"/>
        <end position="18"/>
    </location>
</feature>
<dbReference type="GO" id="GO:0015689">
    <property type="term" value="P:molybdate ion transport"/>
    <property type="evidence" value="ECO:0007669"/>
    <property type="project" value="InterPro"/>
</dbReference>
<protein>
    <submittedName>
        <fullName evidence="8">Molybdate transport system substrate-binding protein</fullName>
    </submittedName>
</protein>
<keyword evidence="2 6" id="KW-0500">Molybdenum</keyword>
<evidence type="ECO:0000256" key="3">
    <source>
        <dbReference type="ARBA" id="ARBA00022723"/>
    </source>
</evidence>
<dbReference type="Pfam" id="PF13531">
    <property type="entry name" value="SBP_bac_11"/>
    <property type="match status" value="1"/>
</dbReference>
<dbReference type="Gene3D" id="3.40.190.10">
    <property type="entry name" value="Periplasmic binding protein-like II"/>
    <property type="match status" value="2"/>
</dbReference>
<feature type="binding site" evidence="6">
    <location>
        <position position="184"/>
    </location>
    <ligand>
        <name>molybdate</name>
        <dbReference type="ChEBI" id="CHEBI:36264"/>
    </ligand>
</feature>
<dbReference type="PANTHER" id="PTHR30632:SF0">
    <property type="entry name" value="SULFATE-BINDING PROTEIN"/>
    <property type="match status" value="1"/>
</dbReference>
<comment type="subunit">
    <text evidence="5">The complex is composed of two ATP-binding proteins (ModC), two transmembrane proteins (ModB) and a solute-binding protein (ModA).</text>
</comment>